<dbReference type="SUPFAM" id="SSF81383">
    <property type="entry name" value="F-box domain"/>
    <property type="match status" value="1"/>
</dbReference>
<name>A0A7N2LKT9_QUELO</name>
<dbReference type="InterPro" id="IPR053781">
    <property type="entry name" value="F-box_AtFBL13-like"/>
</dbReference>
<dbReference type="OMA" id="RVETHYY"/>
<dbReference type="EnsemblPlants" id="QL05p010063:mrna">
    <property type="protein sequence ID" value="QL05p010063:mrna"/>
    <property type="gene ID" value="QL05p010063"/>
</dbReference>
<evidence type="ECO:0000313" key="2">
    <source>
        <dbReference type="EnsemblPlants" id="QL05p010063:mrna"/>
    </source>
</evidence>
<reference evidence="2" key="2">
    <citation type="submission" date="2021-01" db="UniProtKB">
        <authorList>
            <consortium name="EnsemblPlants"/>
        </authorList>
    </citation>
    <scope>IDENTIFICATION</scope>
</reference>
<dbReference type="InterPro" id="IPR036047">
    <property type="entry name" value="F-box-like_dom_sf"/>
</dbReference>
<dbReference type="CDD" id="cd22160">
    <property type="entry name" value="F-box_AtFBL13-like"/>
    <property type="match status" value="1"/>
</dbReference>
<dbReference type="InterPro" id="IPR055357">
    <property type="entry name" value="LRR_At1g61320_AtMIF1"/>
</dbReference>
<dbReference type="AlphaFoldDB" id="A0A7N2LKT9"/>
<evidence type="ECO:0000313" key="3">
    <source>
        <dbReference type="Proteomes" id="UP000594261"/>
    </source>
</evidence>
<dbReference type="InterPro" id="IPR001810">
    <property type="entry name" value="F-box_dom"/>
</dbReference>
<dbReference type="PANTHER" id="PTHR34145">
    <property type="entry name" value="OS02G0105600 PROTEIN"/>
    <property type="match status" value="1"/>
</dbReference>
<dbReference type="Proteomes" id="UP000594261">
    <property type="component" value="Chromosome 5"/>
</dbReference>
<feature type="domain" description="F-box" evidence="1">
    <location>
        <begin position="1"/>
        <end position="54"/>
    </location>
</feature>
<dbReference type="EMBL" id="LRBV02000005">
    <property type="status" value="NOT_ANNOTATED_CDS"/>
    <property type="molecule type" value="Genomic_DNA"/>
</dbReference>
<dbReference type="InterPro" id="IPR053772">
    <property type="entry name" value="At1g61320/At1g61330-like"/>
</dbReference>
<dbReference type="Gene3D" id="3.80.10.10">
    <property type="entry name" value="Ribonuclease Inhibitor"/>
    <property type="match status" value="1"/>
</dbReference>
<dbReference type="InParanoid" id="A0A7N2LKT9"/>
<evidence type="ECO:0000259" key="1">
    <source>
        <dbReference type="PROSITE" id="PS50181"/>
    </source>
</evidence>
<dbReference type="SUPFAM" id="SSF52047">
    <property type="entry name" value="RNI-like"/>
    <property type="match status" value="1"/>
</dbReference>
<dbReference type="PROSITE" id="PS50181">
    <property type="entry name" value="FBOX"/>
    <property type="match status" value="1"/>
</dbReference>
<proteinExistence type="predicted"/>
<keyword evidence="3" id="KW-1185">Reference proteome</keyword>
<dbReference type="Gramene" id="QL05p010063:mrna">
    <property type="protein sequence ID" value="QL05p010063:mrna"/>
    <property type="gene ID" value="QL05p010063"/>
</dbReference>
<dbReference type="Pfam" id="PF23622">
    <property type="entry name" value="LRR_At1g61320_AtMIF1"/>
    <property type="match status" value="1"/>
</dbReference>
<reference evidence="2 3" key="1">
    <citation type="journal article" date="2016" name="G3 (Bethesda)">
        <title>First Draft Assembly and Annotation of the Genome of a California Endemic Oak Quercus lobata Nee (Fagaceae).</title>
        <authorList>
            <person name="Sork V.L."/>
            <person name="Fitz-Gibbon S.T."/>
            <person name="Puiu D."/>
            <person name="Crepeau M."/>
            <person name="Gugger P.F."/>
            <person name="Sherman R."/>
            <person name="Stevens K."/>
            <person name="Langley C.H."/>
            <person name="Pellegrini M."/>
            <person name="Salzberg S.L."/>
        </authorList>
    </citation>
    <scope>NUCLEOTIDE SEQUENCE [LARGE SCALE GENOMIC DNA]</scope>
    <source>
        <strain evidence="2 3">cv. SW786</strain>
    </source>
</reference>
<dbReference type="InterPro" id="IPR032675">
    <property type="entry name" value="LRR_dom_sf"/>
</dbReference>
<dbReference type="PANTHER" id="PTHR34145:SF28">
    <property type="entry name" value="F-BOX DOMAIN-CONTAINING PROTEIN"/>
    <property type="match status" value="1"/>
</dbReference>
<dbReference type="Pfam" id="PF00646">
    <property type="entry name" value="F-box"/>
    <property type="match status" value="1"/>
</dbReference>
<sequence>MDRISELPEPILQHILSFLPFKQVFQCAILAKRWKHVWSTFPILRFDHTYFNSLSKIARGRDVWLKRGDLYSFVEQNLESRRKQRLLVKNFTLSDRLGRQKSASRVDRWLSFALESNVEELNLDFERFASVCYCLPQSVLLSKSLRLLSLHRCKFDTSSTGGLINMSSLRKVCLVEVHMDNQFLQSLVVGCPALEDMNLKWCYGLKGIELLCHHGLMAVGIEENRDLERVELEAPNLCSVHIVQTSCEINLNLVEVKLDAPKLCRFDHYTRSVISLSSLNALNLSVATYGMISRDDPWNVKKIEFLSKLSNSKLLSLSLQSAENAIMPKRLRKTVSSPTYNVKHLHLILSSPMSFTRYAIGELVDSLLWISPLLDSLTIEAGSIYKPDDYDKISFKLSYEKPVYKGENSSCCKFLPFPCWRHCLKTVEIDNRRGSADKEILSNYFFENAKTLENFQFLVGGKKIIDDGTFGTPEYWTFE</sequence>
<accession>A0A7N2LKT9</accession>
<organism evidence="2 3">
    <name type="scientific">Quercus lobata</name>
    <name type="common">Valley oak</name>
    <dbReference type="NCBI Taxonomy" id="97700"/>
    <lineage>
        <taxon>Eukaryota</taxon>
        <taxon>Viridiplantae</taxon>
        <taxon>Streptophyta</taxon>
        <taxon>Embryophyta</taxon>
        <taxon>Tracheophyta</taxon>
        <taxon>Spermatophyta</taxon>
        <taxon>Magnoliopsida</taxon>
        <taxon>eudicotyledons</taxon>
        <taxon>Gunneridae</taxon>
        <taxon>Pentapetalae</taxon>
        <taxon>rosids</taxon>
        <taxon>fabids</taxon>
        <taxon>Fagales</taxon>
        <taxon>Fagaceae</taxon>
        <taxon>Quercus</taxon>
    </lineage>
</organism>
<protein>
    <recommendedName>
        <fullName evidence="1">F-box domain-containing protein</fullName>
    </recommendedName>
</protein>
<dbReference type="Gene3D" id="1.20.1280.50">
    <property type="match status" value="1"/>
</dbReference>